<accession>A0A0P6XH61</accession>
<dbReference type="InterPro" id="IPR034660">
    <property type="entry name" value="DinB/YfiT-like"/>
</dbReference>
<feature type="domain" description="DinB-like" evidence="1">
    <location>
        <begin position="12"/>
        <end position="152"/>
    </location>
</feature>
<sequence>MGSMDKKTLFEALQRSRERLLRAIEGLEPDLLTQPGAVGIWSAKDVLAHLAMWEAETVTLLYQMRQGIKPSTLHFKSFDTDHQNALWYEKSKDCPWERAWADFQGVRVQTLRRLEAFTEPELSAPTRFPWLRKGLADFVYEWVVQHEEEHAADLEAWRRRQDNPTSTTD</sequence>
<dbReference type="SUPFAM" id="SSF109854">
    <property type="entry name" value="DinB/YfiT-like putative metalloenzymes"/>
    <property type="match status" value="1"/>
</dbReference>
<comment type="caution">
    <text evidence="2">The sequence shown here is derived from an EMBL/GenBank/DDBJ whole genome shotgun (WGS) entry which is preliminary data.</text>
</comment>
<evidence type="ECO:0000313" key="2">
    <source>
        <dbReference type="EMBL" id="KPL82574.1"/>
    </source>
</evidence>
<name>A0A0P6XH61_9CHLR</name>
<dbReference type="AlphaFoldDB" id="A0A0P6XH61"/>
<reference evidence="2 3" key="1">
    <citation type="submission" date="2015-07" db="EMBL/GenBank/DDBJ databases">
        <title>Whole genome sequence of Thermanaerothrix daxensis DSM 23592.</title>
        <authorList>
            <person name="Hemp J."/>
            <person name="Ward L.M."/>
            <person name="Pace L.A."/>
            <person name="Fischer W.W."/>
        </authorList>
    </citation>
    <scope>NUCLEOTIDE SEQUENCE [LARGE SCALE GENOMIC DNA]</scope>
    <source>
        <strain evidence="2 3">GNS-1</strain>
    </source>
</reference>
<organism evidence="2 3">
    <name type="scientific">Thermanaerothrix daxensis</name>
    <dbReference type="NCBI Taxonomy" id="869279"/>
    <lineage>
        <taxon>Bacteria</taxon>
        <taxon>Bacillati</taxon>
        <taxon>Chloroflexota</taxon>
        <taxon>Anaerolineae</taxon>
        <taxon>Anaerolineales</taxon>
        <taxon>Anaerolineaceae</taxon>
        <taxon>Thermanaerothrix</taxon>
    </lineage>
</organism>
<protein>
    <recommendedName>
        <fullName evidence="1">DinB-like domain-containing protein</fullName>
    </recommendedName>
</protein>
<dbReference type="Pfam" id="PF12867">
    <property type="entry name" value="DinB_2"/>
    <property type="match status" value="1"/>
</dbReference>
<dbReference type="Proteomes" id="UP000050544">
    <property type="component" value="Unassembled WGS sequence"/>
</dbReference>
<evidence type="ECO:0000313" key="3">
    <source>
        <dbReference type="Proteomes" id="UP000050544"/>
    </source>
</evidence>
<evidence type="ECO:0000259" key="1">
    <source>
        <dbReference type="Pfam" id="PF12867"/>
    </source>
</evidence>
<dbReference type="STRING" id="869279.SE15_10655"/>
<dbReference type="EMBL" id="LGKO01000005">
    <property type="protein sequence ID" value="KPL82574.1"/>
    <property type="molecule type" value="Genomic_DNA"/>
</dbReference>
<keyword evidence="3" id="KW-1185">Reference proteome</keyword>
<dbReference type="InterPro" id="IPR024775">
    <property type="entry name" value="DinB-like"/>
</dbReference>
<proteinExistence type="predicted"/>
<dbReference type="Gene3D" id="1.20.120.450">
    <property type="entry name" value="dinb family like domain"/>
    <property type="match status" value="1"/>
</dbReference>
<gene>
    <name evidence="2" type="ORF">SE15_10655</name>
</gene>